<dbReference type="SMART" id="SM00866">
    <property type="entry name" value="UTRA"/>
    <property type="match status" value="1"/>
</dbReference>
<dbReference type="CDD" id="cd07377">
    <property type="entry name" value="WHTH_GntR"/>
    <property type="match status" value="1"/>
</dbReference>
<reference evidence="5 6" key="1">
    <citation type="journal article" date="2003" name="Nucleic Acids Res.">
        <title>The complete genome sequence and analysis of Corynebacterium diphtheriae NCTC13129.</title>
        <authorList>
            <person name="Cerdeno-Tarraga A.M."/>
            <person name="Efstratiou A."/>
            <person name="Dover L.G."/>
            <person name="Holden M.T.G."/>
            <person name="Pallen M."/>
            <person name="Bentley S.D."/>
            <person name="Besra G.S."/>
            <person name="Churcher C."/>
            <person name="James K.D."/>
            <person name="De Zoysa A."/>
            <person name="Chillingworth T."/>
            <person name="Cronin A."/>
            <person name="Dowd L."/>
            <person name="Feltwell T."/>
            <person name="Hamlin N."/>
            <person name="Holroyd S."/>
            <person name="Jagels K."/>
            <person name="Moule S."/>
            <person name="Quail M.A."/>
            <person name="Rabbinowitsch E."/>
            <person name="Rutherford K."/>
            <person name="Thomson N.R."/>
            <person name="Unwin L."/>
            <person name="Whitehead S."/>
            <person name="Barrell B.G.Parkhill.J."/>
        </authorList>
    </citation>
    <scope>NUCLEOTIDE SEQUENCE [LARGE SCALE GENOMIC DNA]</scope>
    <source>
        <strain evidence="6">ATCC 700971 / NCTC 13129 / Biotype gravis</strain>
    </source>
</reference>
<dbReference type="SUPFAM" id="SSF64288">
    <property type="entry name" value="Chorismate lyase-like"/>
    <property type="match status" value="1"/>
</dbReference>
<dbReference type="InterPro" id="IPR050679">
    <property type="entry name" value="Bact_HTH_transcr_reg"/>
</dbReference>
<dbReference type="InterPro" id="IPR011663">
    <property type="entry name" value="UTRA"/>
</dbReference>
<dbReference type="STRING" id="257309.DIP2241"/>
<dbReference type="SMART" id="SM00345">
    <property type="entry name" value="HTH_GNTR"/>
    <property type="match status" value="1"/>
</dbReference>
<evidence type="ECO:0000256" key="2">
    <source>
        <dbReference type="ARBA" id="ARBA00023125"/>
    </source>
</evidence>
<evidence type="ECO:0000256" key="1">
    <source>
        <dbReference type="ARBA" id="ARBA00023015"/>
    </source>
</evidence>
<protein>
    <submittedName>
        <fullName evidence="5">GntR-family transcriptional regulator</fullName>
    </submittedName>
</protein>
<dbReference type="GO" id="GO:0003700">
    <property type="term" value="F:DNA-binding transcription factor activity"/>
    <property type="evidence" value="ECO:0007669"/>
    <property type="project" value="InterPro"/>
</dbReference>
<dbReference type="GO" id="GO:0045892">
    <property type="term" value="P:negative regulation of DNA-templated transcription"/>
    <property type="evidence" value="ECO:0007669"/>
    <property type="project" value="TreeGrafter"/>
</dbReference>
<dbReference type="Gene3D" id="3.40.1410.10">
    <property type="entry name" value="Chorismate lyase-like"/>
    <property type="match status" value="1"/>
</dbReference>
<dbReference type="PANTHER" id="PTHR44846">
    <property type="entry name" value="MANNOSYL-D-GLYCERATE TRANSPORT/METABOLISM SYSTEM REPRESSOR MNGR-RELATED"/>
    <property type="match status" value="1"/>
</dbReference>
<keyword evidence="3" id="KW-0804">Transcription</keyword>
<dbReference type="InterPro" id="IPR000524">
    <property type="entry name" value="Tscrpt_reg_HTH_GntR"/>
</dbReference>
<dbReference type="Gene3D" id="1.10.10.10">
    <property type="entry name" value="Winged helix-like DNA-binding domain superfamily/Winged helix DNA-binding domain"/>
    <property type="match status" value="1"/>
</dbReference>
<dbReference type="GO" id="GO:0003677">
    <property type="term" value="F:DNA binding"/>
    <property type="evidence" value="ECO:0007669"/>
    <property type="project" value="UniProtKB-KW"/>
</dbReference>
<organism evidence="5 6">
    <name type="scientific">Corynebacterium diphtheriae (strain ATCC 700971 / NCTC 13129 / Biotype gravis)</name>
    <dbReference type="NCBI Taxonomy" id="257309"/>
    <lineage>
        <taxon>Bacteria</taxon>
        <taxon>Bacillati</taxon>
        <taxon>Actinomycetota</taxon>
        <taxon>Actinomycetes</taxon>
        <taxon>Mycobacteriales</taxon>
        <taxon>Corynebacteriaceae</taxon>
        <taxon>Corynebacterium</taxon>
    </lineage>
</organism>
<dbReference type="PROSITE" id="PS50949">
    <property type="entry name" value="HTH_GNTR"/>
    <property type="match status" value="1"/>
</dbReference>
<dbReference type="InterPro" id="IPR036390">
    <property type="entry name" value="WH_DNA-bd_sf"/>
</dbReference>
<evidence type="ECO:0000313" key="6">
    <source>
        <dbReference type="Proteomes" id="UP000002198"/>
    </source>
</evidence>
<evidence type="ECO:0000259" key="4">
    <source>
        <dbReference type="PROSITE" id="PS50949"/>
    </source>
</evidence>
<dbReference type="SUPFAM" id="SSF46785">
    <property type="entry name" value="Winged helix' DNA-binding domain"/>
    <property type="match status" value="1"/>
</dbReference>
<proteinExistence type="predicted"/>
<name>Q6NEN1_CORDI</name>
<keyword evidence="6" id="KW-1185">Reference proteome</keyword>
<dbReference type="InterPro" id="IPR028978">
    <property type="entry name" value="Chorismate_lyase_/UTRA_dom_sf"/>
</dbReference>
<accession>Q6NEN1</accession>
<dbReference type="PRINTS" id="PR00035">
    <property type="entry name" value="HTHGNTR"/>
</dbReference>
<dbReference type="KEGG" id="cdi:DIP2241"/>
<dbReference type="Pfam" id="PF00392">
    <property type="entry name" value="GntR"/>
    <property type="match status" value="1"/>
</dbReference>
<dbReference type="InterPro" id="IPR036388">
    <property type="entry name" value="WH-like_DNA-bd_sf"/>
</dbReference>
<dbReference type="EMBL" id="BX248360">
    <property type="protein sequence ID" value="CAE50765.1"/>
    <property type="molecule type" value="Genomic_DNA"/>
</dbReference>
<feature type="domain" description="HTH gntR-type" evidence="4">
    <location>
        <begin position="49"/>
        <end position="116"/>
    </location>
</feature>
<keyword evidence="1" id="KW-0805">Transcription regulation</keyword>
<evidence type="ECO:0000313" key="5">
    <source>
        <dbReference type="EMBL" id="CAE50765.1"/>
    </source>
</evidence>
<keyword evidence="2" id="KW-0238">DNA-binding</keyword>
<gene>
    <name evidence="5" type="ordered locus">DIP2241</name>
</gene>
<dbReference type="PANTHER" id="PTHR44846:SF1">
    <property type="entry name" value="MANNOSYL-D-GLYCERATE TRANSPORT_METABOLISM SYSTEM REPRESSOR MNGR-RELATED"/>
    <property type="match status" value="1"/>
</dbReference>
<dbReference type="AlphaFoldDB" id="Q6NEN1"/>
<sequence>MVRTAPDPAMVQRSHQKPSLVMTTHSMLIPMVDTLLELPARTLTDGTSTPKHQQLREILEELCRTQLKPGDMLPGERALEEQYGVSRITVRRAIGDLVATGQLRRSRGKGTFVAQAPMITRLQLASFSDEMAARKIEASSKILASSWSSPSAVVHEFFGTEQGTPHTHLVRVRLGGGKPFCINDAWYNSAIAPDLLENDVYKSVYSILEQNYGASITGAEQITTAVAATPETARILGVDVGEPLLKVERHAHAGENPIEWCSSLYRTDRFALRTFITK</sequence>
<dbReference type="HOGENOM" id="CLU_063236_2_3_11"/>
<evidence type="ECO:0000256" key="3">
    <source>
        <dbReference type="ARBA" id="ARBA00023163"/>
    </source>
</evidence>
<dbReference type="Pfam" id="PF07702">
    <property type="entry name" value="UTRA"/>
    <property type="match status" value="1"/>
</dbReference>
<dbReference type="Proteomes" id="UP000002198">
    <property type="component" value="Chromosome"/>
</dbReference>